<dbReference type="AlphaFoldDB" id="A0A1W1CCD0"/>
<proteinExistence type="predicted"/>
<dbReference type="EMBL" id="FPHJ01000040">
    <property type="protein sequence ID" value="SFV63372.1"/>
    <property type="molecule type" value="Genomic_DNA"/>
</dbReference>
<evidence type="ECO:0000313" key="1">
    <source>
        <dbReference type="EMBL" id="SFV63372.1"/>
    </source>
</evidence>
<accession>A0A1W1CCD0</accession>
<name>A0A1W1CCD0_9ZZZZ</name>
<organism evidence="1">
    <name type="scientific">hydrothermal vent metagenome</name>
    <dbReference type="NCBI Taxonomy" id="652676"/>
    <lineage>
        <taxon>unclassified sequences</taxon>
        <taxon>metagenomes</taxon>
        <taxon>ecological metagenomes</taxon>
    </lineage>
</organism>
<sequence length="134" mass="16290">MKFILVLTIVISLYSCNFYQDIKQSIFKKEKITLHKKQPTKKIPTKKITNIEKHYEKLKVSKKVIPKKQNITKKLKDNFIFKNEYVFEKQKPKKTHTLDLWNKIVKGYKLPHHNHPSLKWHLKWFEQNPDYLTN</sequence>
<reference evidence="1" key="1">
    <citation type="submission" date="2016-10" db="EMBL/GenBank/DDBJ databases">
        <authorList>
            <person name="de Groot N.N."/>
        </authorList>
    </citation>
    <scope>NUCLEOTIDE SEQUENCE</scope>
</reference>
<gene>
    <name evidence="1" type="ORF">MNB_SUP05-5-411</name>
</gene>
<evidence type="ECO:0008006" key="2">
    <source>
        <dbReference type="Google" id="ProtNLM"/>
    </source>
</evidence>
<protein>
    <recommendedName>
        <fullName evidence="2">Lipoprotein</fullName>
    </recommendedName>
</protein>
<dbReference type="PROSITE" id="PS51257">
    <property type="entry name" value="PROKAR_LIPOPROTEIN"/>
    <property type="match status" value="1"/>
</dbReference>